<dbReference type="InterPro" id="IPR002921">
    <property type="entry name" value="Fungal_lipase-type"/>
</dbReference>
<keyword evidence="9" id="KW-0442">Lipid degradation</keyword>
<gene>
    <name evidence="17" type="ORF">ACHAWO_009081</name>
</gene>
<keyword evidence="3" id="KW-1003">Cell membrane</keyword>
<name>A0ABD3N5V7_9STRA</name>
<dbReference type="GO" id="GO:0046872">
    <property type="term" value="F:metal ion binding"/>
    <property type="evidence" value="ECO:0007669"/>
    <property type="project" value="UniProtKB-KW"/>
</dbReference>
<dbReference type="Gene3D" id="3.40.50.1820">
    <property type="entry name" value="alpha/beta hydrolase"/>
    <property type="match status" value="2"/>
</dbReference>
<feature type="domain" description="Fungal lipase-type" evidence="16">
    <location>
        <begin position="535"/>
        <end position="643"/>
    </location>
</feature>
<dbReference type="AlphaFoldDB" id="A0ABD3N5V7"/>
<dbReference type="InterPro" id="IPR052214">
    <property type="entry name" value="DAG_Lipase-Related"/>
</dbReference>
<feature type="compositionally biased region" description="Polar residues" evidence="15">
    <location>
        <begin position="448"/>
        <end position="470"/>
    </location>
</feature>
<dbReference type="GO" id="GO:0005886">
    <property type="term" value="C:plasma membrane"/>
    <property type="evidence" value="ECO:0007669"/>
    <property type="project" value="UniProtKB-SubCell"/>
</dbReference>
<comment type="caution">
    <text evidence="17">The sequence shown here is derived from an EMBL/GenBank/DDBJ whole genome shotgun (WGS) entry which is preliminary data.</text>
</comment>
<dbReference type="EMBL" id="JALLPJ020001287">
    <property type="protein sequence ID" value="KAL3771418.1"/>
    <property type="molecule type" value="Genomic_DNA"/>
</dbReference>
<evidence type="ECO:0000256" key="14">
    <source>
        <dbReference type="ARBA" id="ARBA00026104"/>
    </source>
</evidence>
<sequence length="834" mass="92465">MPLPPAAIPLCLLHPLHPNPASAYAARAGASSLLAAALARDLYRRTPEWIRQDDLWRSLLESQEGDNKDGHVDEMASLTAVIQKLQGLIVTGYEKLGSERRRMRRKKAARSGASVRGKRLMKKSTSECLCQDGSSCEFCKCQLEDGNVDSSIADSVSDDVITPLEWHAALLAYIQLSNQIRERYPQFRDGMYESDRTTSDCNYEHKDLQDMNASVNPESNIREPSHLNQMQRNSPITASEIKELKQMLDYAVYAYEPDEEVLRKWLLGNHTDEAKINNTDSANTGYQLLVHRTTSYIEPCAETINQTVSKSKSPKKLRKPPGRVGYYVAISHSKKEVLIGMKGTSTLEDILTDCCGRALRLDLENDPHHPTVMDCEALLQTDAESNSVKGEDVDSHESESQNDYVVEYENDEILHVSMISGSNDPSSPDEIEVNLVELEEFHHDEEIQIQTRNTSESAMSPSKTSKQLNNPKRKGSGVNLSTLSAPPPAENILLVPTNQTNSAAARSDSRDNFAHLHDELTESDGIEMQPERTTKVRGVHEGLLHCAQQLFSEMSPLIEEFAVSKGYDVVCTGHSMGAGTSSLLALLIRGKYPQLVVPNGDVERVRVYAFAPPPVMDRATSLACQHYVTSIVNNSDIIPRSSLTNLDVLLTMLEAVRNRLVDMDMNPGGSLCQNPKSIITSLVALFQKLAEGADGELLIEPAELLQVFDEAVEDALLGEDGIYWDEEGDHHLFVPGNVLMLYEPWLSERSGDLEATEPDADDRIKDDSLQYKETEADSIPRFHTLWTNGTAPMLKGFEVGAGSGIVTDHLTSSYYRALDAIENVLLLSNLNIDT</sequence>
<evidence type="ECO:0000256" key="9">
    <source>
        <dbReference type="ARBA" id="ARBA00022963"/>
    </source>
</evidence>
<dbReference type="InterPro" id="IPR029058">
    <property type="entry name" value="AB_hydrolase_fold"/>
</dbReference>
<dbReference type="GO" id="GO:0016787">
    <property type="term" value="F:hydrolase activity"/>
    <property type="evidence" value="ECO:0007669"/>
    <property type="project" value="UniProtKB-KW"/>
</dbReference>
<dbReference type="PANTHER" id="PTHR45792:SF8">
    <property type="entry name" value="DIACYLGLYCEROL LIPASE-ALPHA"/>
    <property type="match status" value="1"/>
</dbReference>
<dbReference type="Pfam" id="PF01764">
    <property type="entry name" value="Lipase_3"/>
    <property type="match status" value="1"/>
</dbReference>
<evidence type="ECO:0000256" key="6">
    <source>
        <dbReference type="ARBA" id="ARBA00022723"/>
    </source>
</evidence>
<evidence type="ECO:0000313" key="18">
    <source>
        <dbReference type="Proteomes" id="UP001530400"/>
    </source>
</evidence>
<evidence type="ECO:0000256" key="8">
    <source>
        <dbReference type="ARBA" id="ARBA00022837"/>
    </source>
</evidence>
<comment type="cofactor">
    <cofactor evidence="1">
        <name>Ca(2+)</name>
        <dbReference type="ChEBI" id="CHEBI:29108"/>
    </cofactor>
</comment>
<keyword evidence="10" id="KW-1133">Transmembrane helix</keyword>
<dbReference type="GO" id="GO:0016042">
    <property type="term" value="P:lipid catabolic process"/>
    <property type="evidence" value="ECO:0007669"/>
    <property type="project" value="UniProtKB-KW"/>
</dbReference>
<evidence type="ECO:0000256" key="13">
    <source>
        <dbReference type="ARBA" id="ARBA00024531"/>
    </source>
</evidence>
<evidence type="ECO:0000256" key="11">
    <source>
        <dbReference type="ARBA" id="ARBA00023098"/>
    </source>
</evidence>
<evidence type="ECO:0000256" key="3">
    <source>
        <dbReference type="ARBA" id="ARBA00022475"/>
    </source>
</evidence>
<keyword evidence="12" id="KW-0472">Membrane</keyword>
<accession>A0ABD3N5V7</accession>
<keyword evidence="11" id="KW-0443">Lipid metabolism</keyword>
<keyword evidence="6" id="KW-0479">Metal-binding</keyword>
<dbReference type="EC" id="3.1.1.116" evidence="14"/>
<dbReference type="PANTHER" id="PTHR45792">
    <property type="entry name" value="DIACYLGLYCEROL LIPASE HOMOLOG-RELATED"/>
    <property type="match status" value="1"/>
</dbReference>
<reference evidence="17 18" key="1">
    <citation type="submission" date="2024-10" db="EMBL/GenBank/DDBJ databases">
        <title>Updated reference genomes for cyclostephanoid diatoms.</title>
        <authorList>
            <person name="Roberts W.R."/>
            <person name="Alverson A.J."/>
        </authorList>
    </citation>
    <scope>NUCLEOTIDE SEQUENCE [LARGE SCALE GENOMIC DNA]</scope>
    <source>
        <strain evidence="17 18">AJA010-31</strain>
    </source>
</reference>
<evidence type="ECO:0000256" key="15">
    <source>
        <dbReference type="SAM" id="MobiDB-lite"/>
    </source>
</evidence>
<evidence type="ECO:0000256" key="4">
    <source>
        <dbReference type="ARBA" id="ARBA00022553"/>
    </source>
</evidence>
<keyword evidence="5" id="KW-0812">Transmembrane</keyword>
<evidence type="ECO:0000256" key="1">
    <source>
        <dbReference type="ARBA" id="ARBA00001913"/>
    </source>
</evidence>
<organism evidence="17 18">
    <name type="scientific">Cyclotella atomus</name>
    <dbReference type="NCBI Taxonomy" id="382360"/>
    <lineage>
        <taxon>Eukaryota</taxon>
        <taxon>Sar</taxon>
        <taxon>Stramenopiles</taxon>
        <taxon>Ochrophyta</taxon>
        <taxon>Bacillariophyta</taxon>
        <taxon>Coscinodiscophyceae</taxon>
        <taxon>Thalassiosirophycidae</taxon>
        <taxon>Stephanodiscales</taxon>
        <taxon>Stephanodiscaceae</taxon>
        <taxon>Cyclotella</taxon>
    </lineage>
</organism>
<feature type="region of interest" description="Disordered" evidence="15">
    <location>
        <begin position="444"/>
        <end position="489"/>
    </location>
</feature>
<evidence type="ECO:0000313" key="17">
    <source>
        <dbReference type="EMBL" id="KAL3771418.1"/>
    </source>
</evidence>
<keyword evidence="7" id="KW-0378">Hydrolase</keyword>
<dbReference type="CDD" id="cd00519">
    <property type="entry name" value="Lipase_3"/>
    <property type="match status" value="1"/>
</dbReference>
<evidence type="ECO:0000256" key="12">
    <source>
        <dbReference type="ARBA" id="ARBA00023136"/>
    </source>
</evidence>
<comment type="subcellular location">
    <subcellularLocation>
        <location evidence="2">Cell membrane</location>
        <topology evidence="2">Multi-pass membrane protein</topology>
    </subcellularLocation>
</comment>
<evidence type="ECO:0000256" key="10">
    <source>
        <dbReference type="ARBA" id="ARBA00022989"/>
    </source>
</evidence>
<comment type="catalytic activity">
    <reaction evidence="13">
        <text>a 1,2-diacyl-sn-glycerol + H2O = a 2-acylglycerol + a fatty acid + H(+)</text>
        <dbReference type="Rhea" id="RHEA:33275"/>
        <dbReference type="ChEBI" id="CHEBI:15377"/>
        <dbReference type="ChEBI" id="CHEBI:15378"/>
        <dbReference type="ChEBI" id="CHEBI:17389"/>
        <dbReference type="ChEBI" id="CHEBI:17815"/>
        <dbReference type="ChEBI" id="CHEBI:28868"/>
        <dbReference type="EC" id="3.1.1.116"/>
    </reaction>
    <physiologicalReaction direction="left-to-right" evidence="13">
        <dbReference type="Rhea" id="RHEA:33276"/>
    </physiologicalReaction>
</comment>
<proteinExistence type="predicted"/>
<dbReference type="Proteomes" id="UP001530400">
    <property type="component" value="Unassembled WGS sequence"/>
</dbReference>
<keyword evidence="4" id="KW-0597">Phosphoprotein</keyword>
<evidence type="ECO:0000256" key="7">
    <source>
        <dbReference type="ARBA" id="ARBA00022801"/>
    </source>
</evidence>
<dbReference type="SUPFAM" id="SSF53474">
    <property type="entry name" value="alpha/beta-Hydrolases"/>
    <property type="match status" value="1"/>
</dbReference>
<evidence type="ECO:0000256" key="5">
    <source>
        <dbReference type="ARBA" id="ARBA00022692"/>
    </source>
</evidence>
<keyword evidence="8" id="KW-0106">Calcium</keyword>
<evidence type="ECO:0000256" key="2">
    <source>
        <dbReference type="ARBA" id="ARBA00004651"/>
    </source>
</evidence>
<evidence type="ECO:0000259" key="16">
    <source>
        <dbReference type="Pfam" id="PF01764"/>
    </source>
</evidence>
<keyword evidence="18" id="KW-1185">Reference proteome</keyword>
<protein>
    <recommendedName>
        <fullName evidence="14">sn-1-specific diacylglycerol lipase</fullName>
        <ecNumber evidence="14">3.1.1.116</ecNumber>
    </recommendedName>
</protein>